<evidence type="ECO:0000313" key="2">
    <source>
        <dbReference type="Proteomes" id="UP000632659"/>
    </source>
</evidence>
<dbReference type="AlphaFoldDB" id="A0A8J6TZ83"/>
<dbReference type="RefSeq" id="WP_093989090.1">
    <property type="nucleotide sequence ID" value="NZ_FYDD01000004.1"/>
</dbReference>
<reference evidence="1" key="1">
    <citation type="submission" date="2020-08" db="EMBL/GenBank/DDBJ databases">
        <title>Genome public.</title>
        <authorList>
            <person name="Liu C."/>
            <person name="Sun Q."/>
        </authorList>
    </citation>
    <scope>NUCLEOTIDE SEQUENCE</scope>
    <source>
        <strain evidence="1">NSJ-15</strain>
    </source>
</reference>
<organism evidence="1 2">
    <name type="scientific">Massiliimalia timonensis</name>
    <dbReference type="NCBI Taxonomy" id="1987501"/>
    <lineage>
        <taxon>Bacteria</taxon>
        <taxon>Bacillati</taxon>
        <taxon>Bacillota</taxon>
        <taxon>Clostridia</taxon>
        <taxon>Eubacteriales</taxon>
        <taxon>Oscillospiraceae</taxon>
        <taxon>Massiliimalia</taxon>
    </lineage>
</organism>
<sequence>MRIQEYGKTQDPTVLLLDKGYSPMDQEVSEHYHIIQVCPEQASSETEWNEFSGSLCDRYHGDLFAIASVADEWGFARKLLLNEAIRCDQTIIESKQETPRHFIEESLLEAAKCQAISYQE</sequence>
<protein>
    <submittedName>
        <fullName evidence="1">Uncharacterized protein</fullName>
    </submittedName>
</protein>
<dbReference type="EMBL" id="JACRTL010000003">
    <property type="protein sequence ID" value="MBC8610962.1"/>
    <property type="molecule type" value="Genomic_DNA"/>
</dbReference>
<dbReference type="Proteomes" id="UP000632659">
    <property type="component" value="Unassembled WGS sequence"/>
</dbReference>
<comment type="caution">
    <text evidence="1">The sequence shown here is derived from an EMBL/GenBank/DDBJ whole genome shotgun (WGS) entry which is preliminary data.</text>
</comment>
<keyword evidence="2" id="KW-1185">Reference proteome</keyword>
<proteinExistence type="predicted"/>
<gene>
    <name evidence="1" type="ORF">H8702_07470</name>
</gene>
<name>A0A8J6TZ83_9FIRM</name>
<accession>A0A8J6TZ83</accession>
<evidence type="ECO:0000313" key="1">
    <source>
        <dbReference type="EMBL" id="MBC8610962.1"/>
    </source>
</evidence>